<evidence type="ECO:0000313" key="1">
    <source>
        <dbReference type="EMBL" id="KAJ9651863.1"/>
    </source>
</evidence>
<evidence type="ECO:0000313" key="2">
    <source>
        <dbReference type="Proteomes" id="UP001172684"/>
    </source>
</evidence>
<sequence>MTSAEYLAVANVRTEELQIYGNIIKVDGSRRRYRRRLEMADQLIKETGRDDWAARLGMIVPKVEDAAKAEYQGTVTM</sequence>
<reference evidence="1" key="1">
    <citation type="submission" date="2022-10" db="EMBL/GenBank/DDBJ databases">
        <title>Culturing micro-colonial fungi from biological soil crusts in the Mojave desert and describing Neophaeococcomyces mojavensis, and introducing the new genera and species Taxawa tesnikishii.</title>
        <authorList>
            <person name="Kurbessoian T."/>
            <person name="Stajich J.E."/>
        </authorList>
    </citation>
    <scope>NUCLEOTIDE SEQUENCE</scope>
    <source>
        <strain evidence="1">TK_1</strain>
    </source>
</reference>
<accession>A0ABQ9NEW1</accession>
<organism evidence="1 2">
    <name type="scientific">Coniosporium apollinis</name>
    <dbReference type="NCBI Taxonomy" id="61459"/>
    <lineage>
        <taxon>Eukaryota</taxon>
        <taxon>Fungi</taxon>
        <taxon>Dikarya</taxon>
        <taxon>Ascomycota</taxon>
        <taxon>Pezizomycotina</taxon>
        <taxon>Dothideomycetes</taxon>
        <taxon>Dothideomycetes incertae sedis</taxon>
        <taxon>Coniosporium</taxon>
    </lineage>
</organism>
<proteinExistence type="predicted"/>
<name>A0ABQ9NEW1_9PEZI</name>
<protein>
    <submittedName>
        <fullName evidence="1">Uncharacterized protein</fullName>
    </submittedName>
</protein>
<gene>
    <name evidence="1" type="ORF">H2201_009253</name>
</gene>
<keyword evidence="2" id="KW-1185">Reference proteome</keyword>
<comment type="caution">
    <text evidence="1">The sequence shown here is derived from an EMBL/GenBank/DDBJ whole genome shotgun (WGS) entry which is preliminary data.</text>
</comment>
<dbReference type="EMBL" id="JAPDRL010000485">
    <property type="protein sequence ID" value="KAJ9651863.1"/>
    <property type="molecule type" value="Genomic_DNA"/>
</dbReference>
<dbReference type="Proteomes" id="UP001172684">
    <property type="component" value="Unassembled WGS sequence"/>
</dbReference>